<dbReference type="Proteomes" id="UP001283361">
    <property type="component" value="Unassembled WGS sequence"/>
</dbReference>
<sequence>RRYLTCIFATLNEYRTLVHSATAWTTQHVFSTQRILDLRCTALLPNLYIYNFQRVPGLRCTALLPNLYIYNTQRVPDLRCTALLPNLYIYNTRLEYRTFGARRYCLTCIFTTLSEYPTLVQRDCLTCIFTTLSEYRIPSVHGSTANLYISTLGEYFGSSVHGATA</sequence>
<feature type="non-terminal residue" evidence="1">
    <location>
        <position position="1"/>
    </location>
</feature>
<evidence type="ECO:0000313" key="2">
    <source>
        <dbReference type="Proteomes" id="UP001283361"/>
    </source>
</evidence>
<accession>A0AAE1B945</accession>
<dbReference type="EMBL" id="JAWDGP010000404">
    <property type="protein sequence ID" value="KAK3800877.1"/>
    <property type="molecule type" value="Genomic_DNA"/>
</dbReference>
<comment type="caution">
    <text evidence="1">The sequence shown here is derived from an EMBL/GenBank/DDBJ whole genome shotgun (WGS) entry which is preliminary data.</text>
</comment>
<keyword evidence="2" id="KW-1185">Reference proteome</keyword>
<proteinExistence type="predicted"/>
<name>A0AAE1B945_9GAST</name>
<reference evidence="1" key="1">
    <citation type="journal article" date="2023" name="G3 (Bethesda)">
        <title>A reference genome for the long-term kleptoplast-retaining sea slug Elysia crispata morphotype clarki.</title>
        <authorList>
            <person name="Eastman K.E."/>
            <person name="Pendleton A.L."/>
            <person name="Shaikh M.A."/>
            <person name="Suttiyut T."/>
            <person name="Ogas R."/>
            <person name="Tomko P."/>
            <person name="Gavelis G."/>
            <person name="Widhalm J.R."/>
            <person name="Wisecaver J.H."/>
        </authorList>
    </citation>
    <scope>NUCLEOTIDE SEQUENCE</scope>
    <source>
        <strain evidence="1">ECLA1</strain>
    </source>
</reference>
<dbReference type="AlphaFoldDB" id="A0AAE1B945"/>
<protein>
    <submittedName>
        <fullName evidence="1">Uncharacterized protein</fullName>
    </submittedName>
</protein>
<gene>
    <name evidence="1" type="ORF">RRG08_051751</name>
</gene>
<organism evidence="1 2">
    <name type="scientific">Elysia crispata</name>
    <name type="common">lettuce slug</name>
    <dbReference type="NCBI Taxonomy" id="231223"/>
    <lineage>
        <taxon>Eukaryota</taxon>
        <taxon>Metazoa</taxon>
        <taxon>Spiralia</taxon>
        <taxon>Lophotrochozoa</taxon>
        <taxon>Mollusca</taxon>
        <taxon>Gastropoda</taxon>
        <taxon>Heterobranchia</taxon>
        <taxon>Euthyneura</taxon>
        <taxon>Panpulmonata</taxon>
        <taxon>Sacoglossa</taxon>
        <taxon>Placobranchoidea</taxon>
        <taxon>Plakobranchidae</taxon>
        <taxon>Elysia</taxon>
    </lineage>
</organism>
<evidence type="ECO:0000313" key="1">
    <source>
        <dbReference type="EMBL" id="KAK3800877.1"/>
    </source>
</evidence>